<comment type="function">
    <text evidence="8">Member of the two-component regulatory system BvgS/BvgA. Phosphorylates BvgA via a four-step phosphorelay in response to environmental signals.</text>
</comment>
<evidence type="ECO:0000256" key="5">
    <source>
        <dbReference type="ARBA" id="ARBA00022679"/>
    </source>
</evidence>
<feature type="transmembrane region" description="Helical" evidence="12">
    <location>
        <begin position="161"/>
        <end position="186"/>
    </location>
</feature>
<dbReference type="EC" id="2.7.13.3" evidence="3"/>
<dbReference type="GO" id="GO:0000155">
    <property type="term" value="F:phosphorelay sensor kinase activity"/>
    <property type="evidence" value="ECO:0007669"/>
    <property type="project" value="InterPro"/>
</dbReference>
<dbReference type="SUPFAM" id="SSF52172">
    <property type="entry name" value="CheY-like"/>
    <property type="match status" value="1"/>
</dbReference>
<dbReference type="CDD" id="cd17546">
    <property type="entry name" value="REC_hyHK_CKI1_RcsC-like"/>
    <property type="match status" value="1"/>
</dbReference>
<dbReference type="Pfam" id="PF00512">
    <property type="entry name" value="HisKA"/>
    <property type="match status" value="1"/>
</dbReference>
<comment type="caution">
    <text evidence="17">The sequence shown here is derived from an EMBL/GenBank/DDBJ whole genome shotgun (WGS) entry which is preliminary data.</text>
</comment>
<dbReference type="InterPro" id="IPR003594">
    <property type="entry name" value="HATPase_dom"/>
</dbReference>
<keyword evidence="4 11" id="KW-0597">Phosphoprotein</keyword>
<evidence type="ECO:0000256" key="3">
    <source>
        <dbReference type="ARBA" id="ARBA00012438"/>
    </source>
</evidence>
<dbReference type="SMART" id="SM00448">
    <property type="entry name" value="REC"/>
    <property type="match status" value="1"/>
</dbReference>
<dbReference type="Gene3D" id="1.20.120.160">
    <property type="entry name" value="HPT domain"/>
    <property type="match status" value="1"/>
</dbReference>
<evidence type="ECO:0000259" key="16">
    <source>
        <dbReference type="PROSITE" id="PS50894"/>
    </source>
</evidence>
<evidence type="ECO:0000259" key="13">
    <source>
        <dbReference type="PROSITE" id="PS50109"/>
    </source>
</evidence>
<dbReference type="SUPFAM" id="SSF47384">
    <property type="entry name" value="Homodimeric domain of signal transducing histidine kinase"/>
    <property type="match status" value="1"/>
</dbReference>
<dbReference type="PANTHER" id="PTHR45339">
    <property type="entry name" value="HYBRID SIGNAL TRANSDUCTION HISTIDINE KINASE J"/>
    <property type="match status" value="1"/>
</dbReference>
<dbReference type="Proteomes" id="UP000005019">
    <property type="component" value="Unassembled WGS sequence"/>
</dbReference>
<comment type="subcellular location">
    <subcellularLocation>
        <location evidence="2">Membrane</location>
    </subcellularLocation>
</comment>
<dbReference type="Pfam" id="PF02518">
    <property type="entry name" value="HATPase_c"/>
    <property type="match status" value="1"/>
</dbReference>
<keyword evidence="5" id="KW-0808">Transferase</keyword>
<feature type="domain" description="Histidine kinase" evidence="13">
    <location>
        <begin position="263"/>
        <end position="484"/>
    </location>
</feature>
<dbReference type="Pfam" id="PF01627">
    <property type="entry name" value="Hpt"/>
    <property type="match status" value="1"/>
</dbReference>
<keyword evidence="6 17" id="KW-0418">Kinase</keyword>
<feature type="modified residue" description="Phosphohistidine" evidence="10">
    <location>
        <position position="708"/>
    </location>
</feature>
<dbReference type="PROSITE" id="PS50110">
    <property type="entry name" value="RESPONSE_REGULATORY"/>
    <property type="match status" value="1"/>
</dbReference>
<dbReference type="PRINTS" id="PR00344">
    <property type="entry name" value="BCTRLSENSOR"/>
</dbReference>
<dbReference type="SMART" id="SM00304">
    <property type="entry name" value="HAMP"/>
    <property type="match status" value="2"/>
</dbReference>
<dbReference type="Pfam" id="PF00072">
    <property type="entry name" value="Response_reg"/>
    <property type="match status" value="1"/>
</dbReference>
<evidence type="ECO:0000313" key="18">
    <source>
        <dbReference type="Proteomes" id="UP000005019"/>
    </source>
</evidence>
<dbReference type="eggNOG" id="COG2205">
    <property type="taxonomic scope" value="Bacteria"/>
</dbReference>
<dbReference type="InterPro" id="IPR036097">
    <property type="entry name" value="HisK_dim/P_sf"/>
</dbReference>
<keyword evidence="12" id="KW-0472">Membrane</keyword>
<feature type="modified residue" description="4-aspartylphosphate" evidence="11">
    <location>
        <position position="555"/>
    </location>
</feature>
<dbReference type="RefSeq" id="WP_008058437.1">
    <property type="nucleotide sequence ID" value="NZ_AFHG01000029.1"/>
</dbReference>
<dbReference type="InterPro" id="IPR036641">
    <property type="entry name" value="HPT_dom_sf"/>
</dbReference>
<keyword evidence="18" id="KW-1185">Reference proteome</keyword>
<dbReference type="PROSITE" id="PS50109">
    <property type="entry name" value="HIS_KIN"/>
    <property type="match status" value="1"/>
</dbReference>
<dbReference type="CDD" id="cd00082">
    <property type="entry name" value="HisKA"/>
    <property type="match status" value="1"/>
</dbReference>
<dbReference type="Pfam" id="PF00672">
    <property type="entry name" value="HAMP"/>
    <property type="match status" value="1"/>
</dbReference>
<keyword evidence="12" id="KW-0812">Transmembrane</keyword>
<evidence type="ECO:0000256" key="6">
    <source>
        <dbReference type="ARBA" id="ARBA00022777"/>
    </source>
</evidence>
<dbReference type="EMBL" id="AFHG01000029">
    <property type="protein sequence ID" value="EGK73299.1"/>
    <property type="molecule type" value="Genomic_DNA"/>
</dbReference>
<dbReference type="InterPro" id="IPR003660">
    <property type="entry name" value="HAMP_dom"/>
</dbReference>
<dbReference type="Gene3D" id="3.40.50.2300">
    <property type="match status" value="1"/>
</dbReference>
<evidence type="ECO:0000256" key="10">
    <source>
        <dbReference type="PROSITE-ProRule" id="PRU00110"/>
    </source>
</evidence>
<evidence type="ECO:0000256" key="7">
    <source>
        <dbReference type="ARBA" id="ARBA00023012"/>
    </source>
</evidence>
<dbReference type="InterPro" id="IPR005467">
    <property type="entry name" value="His_kinase_dom"/>
</dbReference>
<dbReference type="SMART" id="SM00387">
    <property type="entry name" value="HATPase_c"/>
    <property type="match status" value="1"/>
</dbReference>
<gene>
    <name evidence="17" type="ORF">METUNv1_00477</name>
</gene>
<dbReference type="InterPro" id="IPR008207">
    <property type="entry name" value="Sig_transdc_His_kin_Hpt_dom"/>
</dbReference>
<evidence type="ECO:0000313" key="17">
    <source>
        <dbReference type="EMBL" id="EGK73299.1"/>
    </source>
</evidence>
<dbReference type="SUPFAM" id="SSF47226">
    <property type="entry name" value="Histidine-containing phosphotransfer domain, HPT domain"/>
    <property type="match status" value="1"/>
</dbReference>
<dbReference type="CDD" id="cd06225">
    <property type="entry name" value="HAMP"/>
    <property type="match status" value="1"/>
</dbReference>
<keyword evidence="7" id="KW-0902">Two-component regulatory system</keyword>
<dbReference type="GO" id="GO:0005886">
    <property type="term" value="C:plasma membrane"/>
    <property type="evidence" value="ECO:0007669"/>
    <property type="project" value="UniProtKB-SubCell"/>
</dbReference>
<keyword evidence="12" id="KW-1133">Transmembrane helix</keyword>
<dbReference type="GO" id="GO:0005524">
    <property type="term" value="F:ATP binding"/>
    <property type="evidence" value="ECO:0007669"/>
    <property type="project" value="UniProtKB-KW"/>
</dbReference>
<dbReference type="SUPFAM" id="SSF55874">
    <property type="entry name" value="ATPase domain of HSP90 chaperone/DNA topoisomerase II/histidine kinase"/>
    <property type="match status" value="1"/>
</dbReference>
<dbReference type="STRING" id="1000565.METUNv1_00477"/>
<dbReference type="PANTHER" id="PTHR45339:SF5">
    <property type="entry name" value="HISTIDINE KINASE"/>
    <property type="match status" value="1"/>
</dbReference>
<feature type="domain" description="HPt" evidence="16">
    <location>
        <begin position="669"/>
        <end position="768"/>
    </location>
</feature>
<sequence>MSGFRIARMSFRWKAIIGIALIEAITLSVTIFGALGQMERSQADLIRRSAQVAASLFSAAVSDALIASDLAKVEAVSLDLVSREEAVFVRVFDQDGREVVARGDPDALARPFEAMDDPLAEGQDLYAFQTDIRAGQVVAGRVQLGIDSRQARLKVAQANRLAAMVAALGMALAALFSWLLSGWLAAGIRRLSDGAQRIASGQLDARVAEQGERELSVLAQTFNAMAASLQTREQEREALLARAEQAVSDAREASRAKSAFLAAMSHEIRTPLNGVVGLARILAEHAGTGAMADHGRQLGIAADQLRMIVNDILDFSKIEAGKLDLETIPFALPDLLDTCRATFTSQAQDKGIALAFSLAPDVPPALVGDPTRLAQILNNFVSNAIKFTASGRIDVGLSLQERVDRMVKLRMTVRDTGRGIARDDIAALFEPFVQADASVVRSHGGTGLGLTICKRLAEAMGGSVGGDGEPGVGATFWAEVWLEESDIDAVRDAARRVAEASLSDLRVLVVDDVAVNRTVAAHLVERAGAHAEQAGNGREALERVVAGGIDLVLMDIQMPVMDGKTATREILARLGAAAPPIVGLTAHAVAEERDECLALGMRAYLTKPIDTHALLGVLAHTAAALDRAGSVPVPRAPVAASVPETPPDAAPVTAPVIDLSAVSDQFDGDLDLYRDILLTTLDEVRALRDRLAAGIGTLSDSDLVRQIHALKGVCLNLCFARAGAQAAALERALRSGGLSAEPLNAALQDFLVVLDQAVAAADAHLAAASAS</sequence>
<feature type="domain" description="HAMP" evidence="15">
    <location>
        <begin position="182"/>
        <end position="234"/>
    </location>
</feature>
<evidence type="ECO:0000259" key="15">
    <source>
        <dbReference type="PROSITE" id="PS50885"/>
    </source>
</evidence>
<evidence type="ECO:0000256" key="4">
    <source>
        <dbReference type="ARBA" id="ARBA00022553"/>
    </source>
</evidence>
<organism evidence="17 18">
    <name type="scientific">Methyloversatilis universalis (strain ATCC BAA-1314 / DSM 25237 / JCM 13912 / CCUG 52030 / FAM5)</name>
    <dbReference type="NCBI Taxonomy" id="1000565"/>
    <lineage>
        <taxon>Bacteria</taxon>
        <taxon>Pseudomonadati</taxon>
        <taxon>Pseudomonadota</taxon>
        <taxon>Betaproteobacteria</taxon>
        <taxon>Nitrosomonadales</taxon>
        <taxon>Sterolibacteriaceae</taxon>
        <taxon>Methyloversatilis</taxon>
    </lineage>
</organism>
<name>F5R841_METUF</name>
<evidence type="ECO:0000256" key="9">
    <source>
        <dbReference type="ARBA" id="ARBA00070152"/>
    </source>
</evidence>
<evidence type="ECO:0000256" key="2">
    <source>
        <dbReference type="ARBA" id="ARBA00004370"/>
    </source>
</evidence>
<evidence type="ECO:0000256" key="8">
    <source>
        <dbReference type="ARBA" id="ARBA00058004"/>
    </source>
</evidence>
<evidence type="ECO:0000256" key="12">
    <source>
        <dbReference type="SAM" id="Phobius"/>
    </source>
</evidence>
<accession>F5R841</accession>
<dbReference type="CDD" id="cd16922">
    <property type="entry name" value="HATPase_EvgS-ArcB-TorS-like"/>
    <property type="match status" value="1"/>
</dbReference>
<proteinExistence type="predicted"/>
<dbReference type="InterPro" id="IPR003661">
    <property type="entry name" value="HisK_dim/P_dom"/>
</dbReference>
<dbReference type="Gene3D" id="3.30.565.10">
    <property type="entry name" value="Histidine kinase-like ATPase, C-terminal domain"/>
    <property type="match status" value="1"/>
</dbReference>
<evidence type="ECO:0000256" key="11">
    <source>
        <dbReference type="PROSITE-ProRule" id="PRU00169"/>
    </source>
</evidence>
<dbReference type="SMART" id="SM00388">
    <property type="entry name" value="HisKA"/>
    <property type="match status" value="1"/>
</dbReference>
<dbReference type="InterPro" id="IPR036890">
    <property type="entry name" value="HATPase_C_sf"/>
</dbReference>
<dbReference type="Gene3D" id="1.10.287.130">
    <property type="match status" value="1"/>
</dbReference>
<evidence type="ECO:0000259" key="14">
    <source>
        <dbReference type="PROSITE" id="PS50110"/>
    </source>
</evidence>
<dbReference type="AlphaFoldDB" id="F5R841"/>
<dbReference type="SUPFAM" id="SSF158472">
    <property type="entry name" value="HAMP domain-like"/>
    <property type="match status" value="1"/>
</dbReference>
<dbReference type="PROSITE" id="PS50894">
    <property type="entry name" value="HPT"/>
    <property type="match status" value="1"/>
</dbReference>
<dbReference type="InterPro" id="IPR011006">
    <property type="entry name" value="CheY-like_superfamily"/>
</dbReference>
<feature type="domain" description="Response regulatory" evidence="14">
    <location>
        <begin position="506"/>
        <end position="622"/>
    </location>
</feature>
<reference evidence="17 18" key="1">
    <citation type="journal article" date="2011" name="J. Bacteriol.">
        <title>Genome sequence of Methyloversatilis universalis FAM5T, a methylotrophic representative of the order Rhodocyclales.</title>
        <authorList>
            <person name="Kittichotirat W."/>
            <person name="Good N.M."/>
            <person name="Hall R."/>
            <person name="Bringel F."/>
            <person name="Lajus A."/>
            <person name="Medigue C."/>
            <person name="Smalley N.E."/>
            <person name="Beck D."/>
            <person name="Bumgarner R."/>
            <person name="Vuilleumier S."/>
            <person name="Kalyuzhnaya M.G."/>
        </authorList>
    </citation>
    <scope>NUCLEOTIDE SEQUENCE [LARGE SCALE GENOMIC DNA]</scope>
    <source>
        <strain evidence="18">ATCC BAA-1314 / JCM 13912 / FAM5</strain>
    </source>
</reference>
<dbReference type="PROSITE" id="PS50885">
    <property type="entry name" value="HAMP"/>
    <property type="match status" value="1"/>
</dbReference>
<dbReference type="Gene3D" id="6.10.340.10">
    <property type="match status" value="1"/>
</dbReference>
<protein>
    <recommendedName>
        <fullName evidence="9">Virulence sensor protein BvgS</fullName>
        <ecNumber evidence="3">2.7.13.3</ecNumber>
    </recommendedName>
</protein>
<feature type="transmembrane region" description="Helical" evidence="12">
    <location>
        <begin position="15"/>
        <end position="35"/>
    </location>
</feature>
<dbReference type="FunFam" id="3.30.565.10:FF:000010">
    <property type="entry name" value="Sensor histidine kinase RcsC"/>
    <property type="match status" value="1"/>
</dbReference>
<dbReference type="InterPro" id="IPR004358">
    <property type="entry name" value="Sig_transdc_His_kin-like_C"/>
</dbReference>
<dbReference type="InterPro" id="IPR001789">
    <property type="entry name" value="Sig_transdc_resp-reg_receiver"/>
</dbReference>
<comment type="catalytic activity">
    <reaction evidence="1">
        <text>ATP + protein L-histidine = ADP + protein N-phospho-L-histidine.</text>
        <dbReference type="EC" id="2.7.13.3"/>
    </reaction>
</comment>
<evidence type="ECO:0000256" key="1">
    <source>
        <dbReference type="ARBA" id="ARBA00000085"/>
    </source>
</evidence>